<evidence type="ECO:0000313" key="3">
    <source>
        <dbReference type="EMBL" id="GAA4777419.1"/>
    </source>
</evidence>
<gene>
    <name evidence="3" type="ORF">GCM10023200_07830</name>
</gene>
<sequence length="89" mass="9704">MADQVNVYEAKTQLSKLLERVEAGEEIVIARNGRPVARLVPSQRSGQQEPRRLGGLEGKIFYSGDINDGDDEIEALFHAEPIEPPGSSG</sequence>
<dbReference type="RefSeq" id="WP_345411105.1">
    <property type="nucleotide sequence ID" value="NZ_BAABHO010000004.1"/>
</dbReference>
<dbReference type="InterPro" id="IPR006442">
    <property type="entry name" value="Antitoxin_Phd/YefM"/>
</dbReference>
<dbReference type="EMBL" id="BAABHO010000004">
    <property type="protein sequence ID" value="GAA4777419.1"/>
    <property type="molecule type" value="Genomic_DNA"/>
</dbReference>
<organism evidence="3 4">
    <name type="scientific">Actinomycetospora chlora</name>
    <dbReference type="NCBI Taxonomy" id="663608"/>
    <lineage>
        <taxon>Bacteria</taxon>
        <taxon>Bacillati</taxon>
        <taxon>Actinomycetota</taxon>
        <taxon>Actinomycetes</taxon>
        <taxon>Pseudonocardiales</taxon>
        <taxon>Pseudonocardiaceae</taxon>
        <taxon>Actinomycetospora</taxon>
    </lineage>
</organism>
<proteinExistence type="inferred from homology"/>
<comment type="caution">
    <text evidence="3">The sequence shown here is derived from an EMBL/GenBank/DDBJ whole genome shotgun (WGS) entry which is preliminary data.</text>
</comment>
<dbReference type="PANTHER" id="PTHR35377">
    <property type="entry name" value="ANTITOXIN VAPB49-RELATED-RELATED"/>
    <property type="match status" value="1"/>
</dbReference>
<dbReference type="Pfam" id="PF02604">
    <property type="entry name" value="PhdYeFM_antitox"/>
    <property type="match status" value="1"/>
</dbReference>
<dbReference type="Proteomes" id="UP001500928">
    <property type="component" value="Unassembled WGS sequence"/>
</dbReference>
<dbReference type="InterPro" id="IPR051416">
    <property type="entry name" value="phD-YefM_TA_antitoxins"/>
</dbReference>
<reference evidence="4" key="1">
    <citation type="journal article" date="2019" name="Int. J. Syst. Evol. Microbiol.">
        <title>The Global Catalogue of Microorganisms (GCM) 10K type strain sequencing project: providing services to taxonomists for standard genome sequencing and annotation.</title>
        <authorList>
            <consortium name="The Broad Institute Genomics Platform"/>
            <consortium name="The Broad Institute Genome Sequencing Center for Infectious Disease"/>
            <person name="Wu L."/>
            <person name="Ma J."/>
        </authorList>
    </citation>
    <scope>NUCLEOTIDE SEQUENCE [LARGE SCALE GENOMIC DNA]</scope>
    <source>
        <strain evidence="4">JCM 17979</strain>
    </source>
</reference>
<name>A0ABP9AAX3_9PSEU</name>
<comment type="function">
    <text evidence="2">Antitoxin component of a type II toxin-antitoxin (TA) system.</text>
</comment>
<evidence type="ECO:0000256" key="2">
    <source>
        <dbReference type="RuleBase" id="RU362080"/>
    </source>
</evidence>
<dbReference type="InterPro" id="IPR036165">
    <property type="entry name" value="YefM-like_sf"/>
</dbReference>
<protein>
    <recommendedName>
        <fullName evidence="2">Antitoxin</fullName>
    </recommendedName>
</protein>
<dbReference type="NCBIfam" id="TIGR01552">
    <property type="entry name" value="phd_fam"/>
    <property type="match status" value="1"/>
</dbReference>
<comment type="similarity">
    <text evidence="1 2">Belongs to the phD/YefM antitoxin family.</text>
</comment>
<dbReference type="SUPFAM" id="SSF143120">
    <property type="entry name" value="YefM-like"/>
    <property type="match status" value="1"/>
</dbReference>
<accession>A0ABP9AAX3</accession>
<dbReference type="Gene3D" id="3.40.1620.10">
    <property type="entry name" value="YefM-like domain"/>
    <property type="match status" value="1"/>
</dbReference>
<evidence type="ECO:0000313" key="4">
    <source>
        <dbReference type="Proteomes" id="UP001500928"/>
    </source>
</evidence>
<evidence type="ECO:0000256" key="1">
    <source>
        <dbReference type="ARBA" id="ARBA00009981"/>
    </source>
</evidence>
<keyword evidence="4" id="KW-1185">Reference proteome</keyword>